<sequence length="101" mass="11071">MWKRDTRLDSSDTLDRAHGYRRAIPGPGHGSWLDQGGRDLSSSNARLSWCVAQQPLDTMDMVAARRIDRAGHEQLTAKPWPVQCRAVAASASQGWSLAAGK</sequence>
<feature type="compositionally biased region" description="Basic and acidic residues" evidence="1">
    <location>
        <begin position="1"/>
        <end position="18"/>
    </location>
</feature>
<comment type="caution">
    <text evidence="2">The sequence shown here is derived from an EMBL/GenBank/DDBJ whole genome shotgun (WGS) entry which is preliminary data.</text>
</comment>
<protein>
    <submittedName>
        <fullName evidence="2">Uncharacterized protein</fullName>
    </submittedName>
</protein>
<gene>
    <name evidence="2" type="ORF">CDD81_670</name>
</gene>
<evidence type="ECO:0000256" key="1">
    <source>
        <dbReference type="SAM" id="MobiDB-lite"/>
    </source>
</evidence>
<evidence type="ECO:0000313" key="2">
    <source>
        <dbReference type="EMBL" id="PHH61236.1"/>
    </source>
</evidence>
<reference evidence="2 3" key="1">
    <citation type="submission" date="2017-06" db="EMBL/GenBank/DDBJ databases">
        <title>Ant-infecting Ophiocordyceps genomes reveal a high diversity of potential behavioral manipulation genes and a possible major role for enterotoxins.</title>
        <authorList>
            <person name="De Bekker C."/>
            <person name="Evans H.C."/>
            <person name="Brachmann A."/>
            <person name="Hughes D.P."/>
        </authorList>
    </citation>
    <scope>NUCLEOTIDE SEQUENCE [LARGE SCALE GENOMIC DNA]</scope>
    <source>
        <strain evidence="2 3">Map64</strain>
    </source>
</reference>
<keyword evidence="3" id="KW-1185">Reference proteome</keyword>
<evidence type="ECO:0000313" key="3">
    <source>
        <dbReference type="Proteomes" id="UP000226192"/>
    </source>
</evidence>
<proteinExistence type="predicted"/>
<dbReference type="EMBL" id="NJET01000111">
    <property type="protein sequence ID" value="PHH61236.1"/>
    <property type="molecule type" value="Genomic_DNA"/>
</dbReference>
<accession>A0A2C5Y0N5</accession>
<dbReference type="Proteomes" id="UP000226192">
    <property type="component" value="Unassembled WGS sequence"/>
</dbReference>
<dbReference type="AlphaFoldDB" id="A0A2C5Y0N5"/>
<feature type="region of interest" description="Disordered" evidence="1">
    <location>
        <begin position="1"/>
        <end position="41"/>
    </location>
</feature>
<name>A0A2C5Y0N5_9HYPO</name>
<organism evidence="2 3">
    <name type="scientific">Ophiocordyceps australis</name>
    <dbReference type="NCBI Taxonomy" id="1399860"/>
    <lineage>
        <taxon>Eukaryota</taxon>
        <taxon>Fungi</taxon>
        <taxon>Dikarya</taxon>
        <taxon>Ascomycota</taxon>
        <taxon>Pezizomycotina</taxon>
        <taxon>Sordariomycetes</taxon>
        <taxon>Hypocreomycetidae</taxon>
        <taxon>Hypocreales</taxon>
        <taxon>Ophiocordycipitaceae</taxon>
        <taxon>Ophiocordyceps</taxon>
    </lineage>
</organism>